<evidence type="ECO:0000313" key="2">
    <source>
        <dbReference type="Proteomes" id="UP000287166"/>
    </source>
</evidence>
<dbReference type="GeneID" id="38784164"/>
<name>A0A401GYK5_9APHY</name>
<dbReference type="Gene3D" id="1.25.10.10">
    <property type="entry name" value="Leucine-rich Repeat Variant"/>
    <property type="match status" value="1"/>
</dbReference>
<dbReference type="SUPFAM" id="SSF48371">
    <property type="entry name" value="ARM repeat"/>
    <property type="match status" value="1"/>
</dbReference>
<dbReference type="Proteomes" id="UP000287166">
    <property type="component" value="Unassembled WGS sequence"/>
</dbReference>
<sequence>MMDLYGRAGVSVDKEVQIKMLYMLKRLSLQRDDVRAAIVQHRVPSSIFQMLLVHPGDMWNIASAVIARMVTKEDICGAFLDLGTPGKLVQILDNDHLRSRLDSTVDDYPHANVMAALHAFSRYDTAREYMLSVSFLWAVKQILDASHWKLNKIALEIFDLVIQHDDDLSSLRQLNIIPRLEALYRYPLRNCYNA</sequence>
<gene>
    <name evidence="1" type="ORF">SCP_1004940</name>
</gene>
<evidence type="ECO:0008006" key="3">
    <source>
        <dbReference type="Google" id="ProtNLM"/>
    </source>
</evidence>
<keyword evidence="2" id="KW-1185">Reference proteome</keyword>
<dbReference type="AlphaFoldDB" id="A0A401GYK5"/>
<evidence type="ECO:0000313" key="1">
    <source>
        <dbReference type="EMBL" id="GBE87247.1"/>
    </source>
</evidence>
<dbReference type="RefSeq" id="XP_027618160.1">
    <property type="nucleotide sequence ID" value="XM_027762359.1"/>
</dbReference>
<reference evidence="1 2" key="1">
    <citation type="journal article" date="2018" name="Sci. Rep.">
        <title>Genome sequence of the cauliflower mushroom Sparassis crispa (Hanabiratake) and its association with beneficial usage.</title>
        <authorList>
            <person name="Kiyama R."/>
            <person name="Furutani Y."/>
            <person name="Kawaguchi K."/>
            <person name="Nakanishi T."/>
        </authorList>
    </citation>
    <scope>NUCLEOTIDE SEQUENCE [LARGE SCALE GENOMIC DNA]</scope>
</reference>
<organism evidence="1 2">
    <name type="scientific">Sparassis crispa</name>
    <dbReference type="NCBI Taxonomy" id="139825"/>
    <lineage>
        <taxon>Eukaryota</taxon>
        <taxon>Fungi</taxon>
        <taxon>Dikarya</taxon>
        <taxon>Basidiomycota</taxon>
        <taxon>Agaricomycotina</taxon>
        <taxon>Agaricomycetes</taxon>
        <taxon>Polyporales</taxon>
        <taxon>Sparassidaceae</taxon>
        <taxon>Sparassis</taxon>
    </lineage>
</organism>
<dbReference type="InParanoid" id="A0A401GYK5"/>
<protein>
    <recommendedName>
        <fullName evidence="3">ARM repeat-containing protein</fullName>
    </recommendedName>
</protein>
<dbReference type="InterPro" id="IPR016024">
    <property type="entry name" value="ARM-type_fold"/>
</dbReference>
<comment type="caution">
    <text evidence="1">The sequence shown here is derived from an EMBL/GenBank/DDBJ whole genome shotgun (WGS) entry which is preliminary data.</text>
</comment>
<dbReference type="EMBL" id="BFAD01000010">
    <property type="protein sequence ID" value="GBE87247.1"/>
    <property type="molecule type" value="Genomic_DNA"/>
</dbReference>
<dbReference type="InterPro" id="IPR011989">
    <property type="entry name" value="ARM-like"/>
</dbReference>
<proteinExistence type="predicted"/>
<accession>A0A401GYK5</accession>